<feature type="region of interest" description="Disordered" evidence="1">
    <location>
        <begin position="45"/>
        <end position="125"/>
    </location>
</feature>
<feature type="non-terminal residue" evidence="2">
    <location>
        <position position="1"/>
    </location>
</feature>
<name>A0A6J4LQG7_9ACTN</name>
<dbReference type="EMBL" id="CADCTT010000408">
    <property type="protein sequence ID" value="CAA9339275.1"/>
    <property type="molecule type" value="Genomic_DNA"/>
</dbReference>
<feature type="non-terminal residue" evidence="2">
    <location>
        <position position="125"/>
    </location>
</feature>
<protein>
    <submittedName>
        <fullName evidence="2">Uncharacterized protein</fullName>
    </submittedName>
</protein>
<accession>A0A6J4LQG7</accession>
<evidence type="ECO:0000256" key="1">
    <source>
        <dbReference type="SAM" id="MobiDB-lite"/>
    </source>
</evidence>
<gene>
    <name evidence="2" type="ORF">AVDCRST_MAG61-3373</name>
</gene>
<proteinExistence type="predicted"/>
<feature type="compositionally biased region" description="Basic residues" evidence="1">
    <location>
        <begin position="107"/>
        <end position="118"/>
    </location>
</feature>
<organism evidence="2">
    <name type="scientific">uncultured Friedmanniella sp</name>
    <dbReference type="NCBI Taxonomy" id="335381"/>
    <lineage>
        <taxon>Bacteria</taxon>
        <taxon>Bacillati</taxon>
        <taxon>Actinomycetota</taxon>
        <taxon>Actinomycetes</taxon>
        <taxon>Propionibacteriales</taxon>
        <taxon>Nocardioidaceae</taxon>
        <taxon>Friedmanniella</taxon>
        <taxon>environmental samples</taxon>
    </lineage>
</organism>
<sequence length="125" mass="13480">WHGGGRGWRSGRGCANPRLRKLRGFPRFCFAPCCADSCFRISTRRSRPFSNRSGSNSTTAGPWNARSRRCGAVRGSGCVKRSTGLWPTASRGRSRPTATAPPPTGGRPRRGTSPRRSRAPPASPA</sequence>
<evidence type="ECO:0000313" key="2">
    <source>
        <dbReference type="EMBL" id="CAA9339275.1"/>
    </source>
</evidence>
<dbReference type="AlphaFoldDB" id="A0A6J4LQG7"/>
<reference evidence="2" key="1">
    <citation type="submission" date="2020-02" db="EMBL/GenBank/DDBJ databases">
        <authorList>
            <person name="Meier V. D."/>
        </authorList>
    </citation>
    <scope>NUCLEOTIDE SEQUENCE</scope>
    <source>
        <strain evidence="2">AVDCRST_MAG61</strain>
    </source>
</reference>
<feature type="compositionally biased region" description="Polar residues" evidence="1">
    <location>
        <begin position="48"/>
        <end position="61"/>
    </location>
</feature>